<evidence type="ECO:0000256" key="2">
    <source>
        <dbReference type="ARBA" id="ARBA00022630"/>
    </source>
</evidence>
<dbReference type="PANTHER" id="PTHR43004:SF19">
    <property type="entry name" value="BINDING MONOOXYGENASE, PUTATIVE (JCVI)-RELATED"/>
    <property type="match status" value="1"/>
</dbReference>
<dbReference type="Gene3D" id="3.40.30.120">
    <property type="match status" value="1"/>
</dbReference>
<keyword evidence="5" id="KW-0560">Oxidoreductase</keyword>
<dbReference type="InterPro" id="IPR036188">
    <property type="entry name" value="FAD/NAD-bd_sf"/>
</dbReference>
<evidence type="ECO:0000256" key="1">
    <source>
        <dbReference type="ARBA" id="ARBA00001974"/>
    </source>
</evidence>
<dbReference type="Pfam" id="PF01494">
    <property type="entry name" value="FAD_binding_3"/>
    <property type="match status" value="1"/>
</dbReference>
<dbReference type="Gene3D" id="3.30.9.10">
    <property type="entry name" value="D-Amino Acid Oxidase, subunit A, domain 2"/>
    <property type="match status" value="1"/>
</dbReference>
<gene>
    <name evidence="5" type="ORF">OHA22_00185</name>
</gene>
<evidence type="ECO:0000256" key="3">
    <source>
        <dbReference type="ARBA" id="ARBA00022827"/>
    </source>
</evidence>
<dbReference type="SUPFAM" id="SSF51905">
    <property type="entry name" value="FAD/NAD(P)-binding domain"/>
    <property type="match status" value="1"/>
</dbReference>
<accession>A0AAU1ZNN1</accession>
<reference evidence="5" key="1">
    <citation type="submission" date="2022-10" db="EMBL/GenBank/DDBJ databases">
        <title>The complete genomes of actinobacterial strains from the NBC collection.</title>
        <authorList>
            <person name="Joergensen T.S."/>
            <person name="Alvarez Arevalo M."/>
            <person name="Sterndorff E.B."/>
            <person name="Faurdal D."/>
            <person name="Vuksanovic O."/>
            <person name="Mourched A.-S."/>
            <person name="Charusanti P."/>
            <person name="Shaw S."/>
            <person name="Blin K."/>
            <person name="Weber T."/>
        </authorList>
    </citation>
    <scope>NUCLEOTIDE SEQUENCE</scope>
    <source>
        <strain evidence="5">NBC_00093</strain>
    </source>
</reference>
<dbReference type="PRINTS" id="PR00420">
    <property type="entry name" value="RNGMNOXGNASE"/>
</dbReference>
<dbReference type="NCBIfam" id="NF004780">
    <property type="entry name" value="PRK06126.1"/>
    <property type="match status" value="1"/>
</dbReference>
<dbReference type="Gene3D" id="3.50.50.60">
    <property type="entry name" value="FAD/NAD(P)-binding domain"/>
    <property type="match status" value="1"/>
</dbReference>
<dbReference type="InterPro" id="IPR002938">
    <property type="entry name" value="FAD-bd"/>
</dbReference>
<name>A0AAU1ZNN1_9ACTN</name>
<proteinExistence type="predicted"/>
<evidence type="ECO:0000259" key="4">
    <source>
        <dbReference type="Pfam" id="PF01494"/>
    </source>
</evidence>
<dbReference type="EMBL" id="CP108222">
    <property type="protein sequence ID" value="WTT14041.1"/>
    <property type="molecule type" value="Genomic_DNA"/>
</dbReference>
<keyword evidence="2" id="KW-0285">Flavoprotein</keyword>
<sequence>MTDTRPQVLIAGGGPAGLAAAIELGRRGVRTCLVEPRITVDDGRPRAKTTSIRTMEHLRRWGLADRLRAAAPMPVAWSQDVIFCTSLLGTELTRFRNAFGLHEGRSEHWAEAGQQVPQPIVERVLRKAVSELAAVDMLIGHTVTSVDHDVAGVRATVSSGDGSSSVVEADYLLGCDGSGGISRPAIGATYTGASGERPNLNIVFRAPGLARRISLDPAVQYWIVSPEASGLMGRLDLEDQWWAIVQHADTRASGPAPEALVRSLIGGSADDLDVEVVATDRWVARMMLADRYQCGRVFLVGDAAHLNPPWGGHGYNTCVGDAVNIAWKLAAVIHGWGGPGLLHSYEPERRPVAAQTIADSAAQERLLAPSFTDADDAQLATALQAKRSEFHSEGLVLGYHYADSPVIVDDGSPTPAHQLTTYHPSARSGTRLPHTWLPDGRSLYDLLGEGFTLLRLSETADPAPLQQAARTRGVPLTTVDLSALGLADRYGAPLLLIRPDQHIAWRGDAAADAVRVIDTARGALTRRSPARSRRP</sequence>
<keyword evidence="5" id="KW-0503">Monooxygenase</keyword>
<dbReference type="PANTHER" id="PTHR43004">
    <property type="entry name" value="TRK SYSTEM POTASSIUM UPTAKE PROTEIN"/>
    <property type="match status" value="1"/>
</dbReference>
<protein>
    <submittedName>
        <fullName evidence="5">FAD-dependent monooxygenase</fullName>
    </submittedName>
</protein>
<dbReference type="GO" id="GO:0016709">
    <property type="term" value="F:oxidoreductase activity, acting on paired donors, with incorporation or reduction of molecular oxygen, NAD(P)H as one donor, and incorporation of one atom of oxygen"/>
    <property type="evidence" value="ECO:0007669"/>
    <property type="project" value="UniProtKB-ARBA"/>
</dbReference>
<feature type="domain" description="FAD-binding" evidence="4">
    <location>
        <begin position="7"/>
        <end position="358"/>
    </location>
</feature>
<evidence type="ECO:0000313" key="5">
    <source>
        <dbReference type="EMBL" id="WTT14041.1"/>
    </source>
</evidence>
<keyword evidence="3" id="KW-0274">FAD</keyword>
<dbReference type="GO" id="GO:0071949">
    <property type="term" value="F:FAD binding"/>
    <property type="evidence" value="ECO:0007669"/>
    <property type="project" value="InterPro"/>
</dbReference>
<dbReference type="Pfam" id="PF21274">
    <property type="entry name" value="Rng_hyd_C"/>
    <property type="match status" value="1"/>
</dbReference>
<comment type="cofactor">
    <cofactor evidence="1">
        <name>FAD</name>
        <dbReference type="ChEBI" id="CHEBI:57692"/>
    </cofactor>
</comment>
<organism evidence="5">
    <name type="scientific">Streptomyces sp. NBC_00093</name>
    <dbReference type="NCBI Taxonomy" id="2975649"/>
    <lineage>
        <taxon>Bacteria</taxon>
        <taxon>Bacillati</taxon>
        <taxon>Actinomycetota</taxon>
        <taxon>Actinomycetes</taxon>
        <taxon>Kitasatosporales</taxon>
        <taxon>Streptomycetaceae</taxon>
        <taxon>Streptomyces</taxon>
    </lineage>
</organism>
<dbReference type="AlphaFoldDB" id="A0AAU1ZNN1"/>
<dbReference type="InterPro" id="IPR050641">
    <property type="entry name" value="RIFMO-like"/>
</dbReference>